<organism evidence="2 3">
    <name type="scientific">Folsomia candida</name>
    <name type="common">Springtail</name>
    <dbReference type="NCBI Taxonomy" id="158441"/>
    <lineage>
        <taxon>Eukaryota</taxon>
        <taxon>Metazoa</taxon>
        <taxon>Ecdysozoa</taxon>
        <taxon>Arthropoda</taxon>
        <taxon>Hexapoda</taxon>
        <taxon>Collembola</taxon>
        <taxon>Entomobryomorpha</taxon>
        <taxon>Isotomoidea</taxon>
        <taxon>Isotomidae</taxon>
        <taxon>Proisotominae</taxon>
        <taxon>Folsomia</taxon>
    </lineage>
</organism>
<dbReference type="AlphaFoldDB" id="A0A226D9J3"/>
<reference evidence="2 3" key="1">
    <citation type="submission" date="2015-12" db="EMBL/GenBank/DDBJ databases">
        <title>The genome of Folsomia candida.</title>
        <authorList>
            <person name="Faddeeva A."/>
            <person name="Derks M.F."/>
            <person name="Anvar Y."/>
            <person name="Smit S."/>
            <person name="Van Straalen N."/>
            <person name="Roelofs D."/>
        </authorList>
    </citation>
    <scope>NUCLEOTIDE SEQUENCE [LARGE SCALE GENOMIC DNA]</scope>
    <source>
        <strain evidence="2 3">VU population</strain>
        <tissue evidence="2">Whole body</tissue>
    </source>
</reference>
<protein>
    <submittedName>
        <fullName evidence="2">Uncharacterized protein</fullName>
    </submittedName>
</protein>
<dbReference type="EMBL" id="LNIX01000029">
    <property type="protein sequence ID" value="OXA41514.1"/>
    <property type="molecule type" value="Genomic_DNA"/>
</dbReference>
<name>A0A226D9J3_FOLCA</name>
<proteinExistence type="predicted"/>
<feature type="region of interest" description="Disordered" evidence="1">
    <location>
        <begin position="1"/>
        <end position="20"/>
    </location>
</feature>
<accession>A0A226D9J3</accession>
<evidence type="ECO:0000256" key="1">
    <source>
        <dbReference type="SAM" id="MobiDB-lite"/>
    </source>
</evidence>
<evidence type="ECO:0000313" key="2">
    <source>
        <dbReference type="EMBL" id="OXA41514.1"/>
    </source>
</evidence>
<dbReference type="Proteomes" id="UP000198287">
    <property type="component" value="Unassembled WGS sequence"/>
</dbReference>
<comment type="caution">
    <text evidence="2">The sequence shown here is derived from an EMBL/GenBank/DDBJ whole genome shotgun (WGS) entry which is preliminary data.</text>
</comment>
<keyword evidence="3" id="KW-1185">Reference proteome</keyword>
<gene>
    <name evidence="2" type="ORF">Fcan01_23660</name>
</gene>
<sequence>MPTYKPGWSTVSPSPLSTPRREHLMKSASNVKVHFTGFYGTEGQSPYQNRNKSVLISRLEKMTVKKYSVYDSVSCVKATQDIKENNVCMGSYSWGVISSQQNLVDRFGQPRFRQASEQLAKSPMVMYFSRKMPHLQSRFEQYTRGSFFPRIMEKWWEGWGVTNIALGRSRARKKYDAMLEQGVKIDDNGDETDSPINSILISIIGNGGGLVLFLIEVRKRVISRIKVLAGRAWGKMCAILRVYCCPSLTWKIEDTNFNRL</sequence>
<evidence type="ECO:0000313" key="3">
    <source>
        <dbReference type="Proteomes" id="UP000198287"/>
    </source>
</evidence>